<organism evidence="6 7">
    <name type="scientific">Metabacillus lacus</name>
    <dbReference type="NCBI Taxonomy" id="1983721"/>
    <lineage>
        <taxon>Bacteria</taxon>
        <taxon>Bacillati</taxon>
        <taxon>Bacillota</taxon>
        <taxon>Bacilli</taxon>
        <taxon>Bacillales</taxon>
        <taxon>Bacillaceae</taxon>
        <taxon>Metabacillus</taxon>
    </lineage>
</organism>
<protein>
    <submittedName>
        <fullName evidence="6">FliA/WhiG family RNA polymerase sigma factor</fullName>
    </submittedName>
</protein>
<dbReference type="InterPro" id="IPR013325">
    <property type="entry name" value="RNA_pol_sigma_r2"/>
</dbReference>
<evidence type="ECO:0000313" key="6">
    <source>
        <dbReference type="EMBL" id="MRX70618.1"/>
    </source>
</evidence>
<dbReference type="NCBIfam" id="NF005413">
    <property type="entry name" value="PRK06986.1"/>
    <property type="match status" value="1"/>
</dbReference>
<keyword evidence="2" id="KW-0731">Sigma factor</keyword>
<feature type="domain" description="RNA polymerase sigma-70" evidence="5">
    <location>
        <begin position="219"/>
        <end position="245"/>
    </location>
</feature>
<dbReference type="SUPFAM" id="SSF88659">
    <property type="entry name" value="Sigma3 and sigma4 domains of RNA polymerase sigma factors"/>
    <property type="match status" value="2"/>
</dbReference>
<sequence>MISAAYEEQLIWEKWTATRDSEAGDYLIQRYMPLVSYHVQRISIGLPKSVIKDELMSLGMYGLYDALKKFDPGRDLKFDTYASFRIRGTIIDGLRKEDWLPRSSREKAKKIDAAIEKLEQKHLRNVTPREIAAELRMSEEDVVCIVNEGFFANVLSIDDQLLDHDESDHPGMMIKDEKAVTPEDKLLKDELLMQLSEVIEELSEKEQLVISLFYKEELTLTEIGQVMELSTSRISQIHSKALFKLRRILEKAV</sequence>
<evidence type="ECO:0000313" key="7">
    <source>
        <dbReference type="Proteomes" id="UP000448867"/>
    </source>
</evidence>
<gene>
    <name evidence="6" type="ORF">GJU40_00355</name>
</gene>
<dbReference type="AlphaFoldDB" id="A0A7X2IWV1"/>
<evidence type="ECO:0000256" key="3">
    <source>
        <dbReference type="ARBA" id="ARBA00023125"/>
    </source>
</evidence>
<dbReference type="Proteomes" id="UP000448867">
    <property type="component" value="Unassembled WGS sequence"/>
</dbReference>
<dbReference type="PANTHER" id="PTHR30385">
    <property type="entry name" value="SIGMA FACTOR F FLAGELLAR"/>
    <property type="match status" value="1"/>
</dbReference>
<dbReference type="Gene3D" id="1.20.140.160">
    <property type="match status" value="1"/>
</dbReference>
<dbReference type="InterPro" id="IPR007627">
    <property type="entry name" value="RNA_pol_sigma70_r2"/>
</dbReference>
<proteinExistence type="predicted"/>
<dbReference type="GO" id="GO:0016987">
    <property type="term" value="F:sigma factor activity"/>
    <property type="evidence" value="ECO:0007669"/>
    <property type="project" value="UniProtKB-KW"/>
</dbReference>
<evidence type="ECO:0000256" key="2">
    <source>
        <dbReference type="ARBA" id="ARBA00023082"/>
    </source>
</evidence>
<dbReference type="NCBIfam" id="TIGR02479">
    <property type="entry name" value="FliA_WhiG"/>
    <property type="match status" value="1"/>
</dbReference>
<comment type="caution">
    <text evidence="6">The sequence shown here is derived from an EMBL/GenBank/DDBJ whole genome shotgun (WGS) entry which is preliminary data.</text>
</comment>
<keyword evidence="7" id="KW-1185">Reference proteome</keyword>
<dbReference type="InterPro" id="IPR000943">
    <property type="entry name" value="RNA_pol_sigma70"/>
</dbReference>
<dbReference type="CDD" id="cd06171">
    <property type="entry name" value="Sigma70_r4"/>
    <property type="match status" value="1"/>
</dbReference>
<dbReference type="PANTHER" id="PTHR30385:SF7">
    <property type="entry name" value="RNA POLYMERASE SIGMA FACTOR FLIA"/>
    <property type="match status" value="1"/>
</dbReference>
<dbReference type="GO" id="GO:0003899">
    <property type="term" value="F:DNA-directed RNA polymerase activity"/>
    <property type="evidence" value="ECO:0007669"/>
    <property type="project" value="InterPro"/>
</dbReference>
<name>A0A7X2IWV1_9BACI</name>
<dbReference type="InterPro" id="IPR014284">
    <property type="entry name" value="RNA_pol_sigma-70_dom"/>
</dbReference>
<dbReference type="GO" id="GO:0003677">
    <property type="term" value="F:DNA binding"/>
    <property type="evidence" value="ECO:0007669"/>
    <property type="project" value="UniProtKB-KW"/>
</dbReference>
<evidence type="ECO:0000256" key="1">
    <source>
        <dbReference type="ARBA" id="ARBA00023015"/>
    </source>
</evidence>
<dbReference type="InterPro" id="IPR007624">
    <property type="entry name" value="RNA_pol_sigma70_r3"/>
</dbReference>
<dbReference type="NCBIfam" id="NF005809">
    <property type="entry name" value="PRK07670.1"/>
    <property type="match status" value="1"/>
</dbReference>
<reference evidence="6 7" key="1">
    <citation type="submission" date="2019-11" db="EMBL/GenBank/DDBJ databases">
        <title>Bacillus lacus genome.</title>
        <authorList>
            <person name="Allen C.J."/>
            <person name="Newman J.D."/>
        </authorList>
    </citation>
    <scope>NUCLEOTIDE SEQUENCE [LARGE SCALE GENOMIC DNA]</scope>
    <source>
        <strain evidence="6 7">KCTC 33946</strain>
    </source>
</reference>
<dbReference type="Gene3D" id="1.10.1740.10">
    <property type="match status" value="1"/>
</dbReference>
<dbReference type="PIRSF" id="PIRSF000770">
    <property type="entry name" value="RNA_pol_sigma-SigE/K"/>
    <property type="match status" value="1"/>
</dbReference>
<dbReference type="RefSeq" id="WP_154305737.1">
    <property type="nucleotide sequence ID" value="NZ_WKKI01000001.1"/>
</dbReference>
<accession>A0A7X2IWV1</accession>
<evidence type="ECO:0000259" key="5">
    <source>
        <dbReference type="PROSITE" id="PS00716"/>
    </source>
</evidence>
<evidence type="ECO:0000256" key="4">
    <source>
        <dbReference type="ARBA" id="ARBA00023163"/>
    </source>
</evidence>
<dbReference type="NCBIfam" id="TIGR02937">
    <property type="entry name" value="sigma70-ECF"/>
    <property type="match status" value="1"/>
</dbReference>
<keyword evidence="4" id="KW-0804">Transcription</keyword>
<dbReference type="PROSITE" id="PS00716">
    <property type="entry name" value="SIGMA70_2"/>
    <property type="match status" value="1"/>
</dbReference>
<dbReference type="SUPFAM" id="SSF88946">
    <property type="entry name" value="Sigma2 domain of RNA polymerase sigma factors"/>
    <property type="match status" value="1"/>
</dbReference>
<dbReference type="OrthoDB" id="9799825at2"/>
<dbReference type="PRINTS" id="PR00046">
    <property type="entry name" value="SIGMA70FCT"/>
</dbReference>
<dbReference type="Pfam" id="PF04542">
    <property type="entry name" value="Sigma70_r2"/>
    <property type="match status" value="1"/>
</dbReference>
<keyword evidence="1" id="KW-0805">Transcription regulation</keyword>
<dbReference type="EMBL" id="WKKI01000001">
    <property type="protein sequence ID" value="MRX70618.1"/>
    <property type="molecule type" value="Genomic_DNA"/>
</dbReference>
<dbReference type="Pfam" id="PF04539">
    <property type="entry name" value="Sigma70_r3"/>
    <property type="match status" value="1"/>
</dbReference>
<keyword evidence="3" id="KW-0238">DNA-binding</keyword>
<dbReference type="InterPro" id="IPR007630">
    <property type="entry name" value="RNA_pol_sigma70_r4"/>
</dbReference>
<dbReference type="InterPro" id="IPR012845">
    <property type="entry name" value="RNA_pol_sigma_FliA_WhiG"/>
</dbReference>
<dbReference type="InterPro" id="IPR013324">
    <property type="entry name" value="RNA_pol_sigma_r3/r4-like"/>
</dbReference>
<dbReference type="Pfam" id="PF04545">
    <property type="entry name" value="Sigma70_r4"/>
    <property type="match status" value="1"/>
</dbReference>
<dbReference type="GO" id="GO:0006352">
    <property type="term" value="P:DNA-templated transcription initiation"/>
    <property type="evidence" value="ECO:0007669"/>
    <property type="project" value="InterPro"/>
</dbReference>